<dbReference type="GO" id="GO:0003700">
    <property type="term" value="F:DNA-binding transcription factor activity"/>
    <property type="evidence" value="ECO:0007669"/>
    <property type="project" value="InterPro"/>
</dbReference>
<feature type="domain" description="HTH marR-type" evidence="1">
    <location>
        <begin position="14"/>
        <end position="150"/>
    </location>
</feature>
<organism evidence="2 3">
    <name type="scientific">Nocardia brasiliensis</name>
    <dbReference type="NCBI Taxonomy" id="37326"/>
    <lineage>
        <taxon>Bacteria</taxon>
        <taxon>Bacillati</taxon>
        <taxon>Actinomycetota</taxon>
        <taxon>Actinomycetes</taxon>
        <taxon>Mycobacteriales</taxon>
        <taxon>Nocardiaceae</taxon>
        <taxon>Nocardia</taxon>
    </lineage>
</organism>
<dbReference type="Pfam" id="PF12802">
    <property type="entry name" value="MarR_2"/>
    <property type="match status" value="1"/>
</dbReference>
<evidence type="ECO:0000313" key="3">
    <source>
        <dbReference type="Proteomes" id="UP000501705"/>
    </source>
</evidence>
<accession>A0A6G9XSB4</accession>
<dbReference type="InterPro" id="IPR036388">
    <property type="entry name" value="WH-like_DNA-bd_sf"/>
</dbReference>
<sequence length="153" mass="16768">MVAVGEPRWLDDEEMRTWQAFLASTALLNRRIEQQLKEDAQLSHTQYEVLVRLADAPGDALRMTELSAALFTSKSGLTYQIGQLEKAGFVRRTPAPDDPRGIIATLTPAGRRKLRAAAPGHVALVRELLIDVLTPQQRKAIADGLGKVAADLT</sequence>
<dbReference type="PANTHER" id="PTHR33164:SF99">
    <property type="entry name" value="MARR FAMILY REGULATORY PROTEIN"/>
    <property type="match status" value="1"/>
</dbReference>
<dbReference type="Gene3D" id="1.10.10.10">
    <property type="entry name" value="Winged helix-like DNA-binding domain superfamily/Winged helix DNA-binding domain"/>
    <property type="match status" value="1"/>
</dbReference>
<protein>
    <submittedName>
        <fullName evidence="2">MarR family transcriptional regulator</fullName>
    </submittedName>
</protein>
<gene>
    <name evidence="2" type="ORF">F5X71_17265</name>
</gene>
<dbReference type="GO" id="GO:0006950">
    <property type="term" value="P:response to stress"/>
    <property type="evidence" value="ECO:0007669"/>
    <property type="project" value="TreeGrafter"/>
</dbReference>
<dbReference type="Proteomes" id="UP000501705">
    <property type="component" value="Chromosome"/>
</dbReference>
<name>A0A6G9XSB4_NOCBR</name>
<evidence type="ECO:0000259" key="1">
    <source>
        <dbReference type="PROSITE" id="PS50995"/>
    </source>
</evidence>
<dbReference type="InterPro" id="IPR036390">
    <property type="entry name" value="WH_DNA-bd_sf"/>
</dbReference>
<evidence type="ECO:0000313" key="2">
    <source>
        <dbReference type="EMBL" id="QIS03842.1"/>
    </source>
</evidence>
<proteinExistence type="predicted"/>
<dbReference type="InterPro" id="IPR039422">
    <property type="entry name" value="MarR/SlyA-like"/>
</dbReference>
<dbReference type="PANTHER" id="PTHR33164">
    <property type="entry name" value="TRANSCRIPTIONAL REGULATOR, MARR FAMILY"/>
    <property type="match status" value="1"/>
</dbReference>
<reference evidence="2 3" key="1">
    <citation type="journal article" date="2019" name="ACS Chem. Biol.">
        <title>Identification and Mobilization of a Cryptic Antibiotic Biosynthesis Gene Locus from a Human-Pathogenic Nocardia Isolate.</title>
        <authorList>
            <person name="Herisse M."/>
            <person name="Ishida K."/>
            <person name="Porter J.L."/>
            <person name="Howden B."/>
            <person name="Hertweck C."/>
            <person name="Stinear T.P."/>
            <person name="Pidot S.J."/>
        </authorList>
    </citation>
    <scope>NUCLEOTIDE SEQUENCE [LARGE SCALE GENOMIC DNA]</scope>
    <source>
        <strain evidence="2 3">AUSMDU00024985</strain>
    </source>
</reference>
<dbReference type="AlphaFoldDB" id="A0A6G9XSB4"/>
<dbReference type="EMBL" id="CP046171">
    <property type="protein sequence ID" value="QIS03842.1"/>
    <property type="molecule type" value="Genomic_DNA"/>
</dbReference>
<dbReference type="SUPFAM" id="SSF46785">
    <property type="entry name" value="Winged helix' DNA-binding domain"/>
    <property type="match status" value="1"/>
</dbReference>
<dbReference type="PROSITE" id="PS50995">
    <property type="entry name" value="HTH_MARR_2"/>
    <property type="match status" value="1"/>
</dbReference>
<dbReference type="SMART" id="SM00347">
    <property type="entry name" value="HTH_MARR"/>
    <property type="match status" value="1"/>
</dbReference>
<dbReference type="InterPro" id="IPR000835">
    <property type="entry name" value="HTH_MarR-typ"/>
</dbReference>